<feature type="non-terminal residue" evidence="1">
    <location>
        <position position="113"/>
    </location>
</feature>
<feature type="non-terminal residue" evidence="1">
    <location>
        <position position="1"/>
    </location>
</feature>
<accession>A0AA38G9E2</accession>
<dbReference type="Proteomes" id="UP000824469">
    <property type="component" value="Unassembled WGS sequence"/>
</dbReference>
<proteinExistence type="predicted"/>
<comment type="caution">
    <text evidence="1">The sequence shown here is derived from an EMBL/GenBank/DDBJ whole genome shotgun (WGS) entry which is preliminary data.</text>
</comment>
<dbReference type="EMBL" id="JAHRHJ020000004">
    <property type="protein sequence ID" value="KAH9317758.1"/>
    <property type="molecule type" value="Genomic_DNA"/>
</dbReference>
<evidence type="ECO:0000313" key="1">
    <source>
        <dbReference type="EMBL" id="KAH9317758.1"/>
    </source>
</evidence>
<name>A0AA38G9E2_TAXCH</name>
<sequence length="113" mass="13096">LLPSESVDSRTLFIMPKPIWRWHGLLFGILIGTEDYSFPSSSYDYLFLSILPDMPPLLLGRILDMARIPYPAISKYEPVIVPYQIHPAILHILFLFSRLSIPFFESVEAYYFA</sequence>
<protein>
    <submittedName>
        <fullName evidence="1">Uncharacterized protein</fullName>
    </submittedName>
</protein>
<organism evidence="1 2">
    <name type="scientific">Taxus chinensis</name>
    <name type="common">Chinese yew</name>
    <name type="synonym">Taxus wallichiana var. chinensis</name>
    <dbReference type="NCBI Taxonomy" id="29808"/>
    <lineage>
        <taxon>Eukaryota</taxon>
        <taxon>Viridiplantae</taxon>
        <taxon>Streptophyta</taxon>
        <taxon>Embryophyta</taxon>
        <taxon>Tracheophyta</taxon>
        <taxon>Spermatophyta</taxon>
        <taxon>Pinopsida</taxon>
        <taxon>Pinidae</taxon>
        <taxon>Conifers II</taxon>
        <taxon>Cupressales</taxon>
        <taxon>Taxaceae</taxon>
        <taxon>Taxus</taxon>
    </lineage>
</organism>
<keyword evidence="2" id="KW-1185">Reference proteome</keyword>
<evidence type="ECO:0000313" key="2">
    <source>
        <dbReference type="Proteomes" id="UP000824469"/>
    </source>
</evidence>
<reference evidence="1 2" key="1">
    <citation type="journal article" date="2021" name="Nat. Plants">
        <title>The Taxus genome provides insights into paclitaxel biosynthesis.</title>
        <authorList>
            <person name="Xiong X."/>
            <person name="Gou J."/>
            <person name="Liao Q."/>
            <person name="Li Y."/>
            <person name="Zhou Q."/>
            <person name="Bi G."/>
            <person name="Li C."/>
            <person name="Du R."/>
            <person name="Wang X."/>
            <person name="Sun T."/>
            <person name="Guo L."/>
            <person name="Liang H."/>
            <person name="Lu P."/>
            <person name="Wu Y."/>
            <person name="Zhang Z."/>
            <person name="Ro D.K."/>
            <person name="Shang Y."/>
            <person name="Huang S."/>
            <person name="Yan J."/>
        </authorList>
    </citation>
    <scope>NUCLEOTIDE SEQUENCE [LARGE SCALE GENOMIC DNA]</scope>
    <source>
        <strain evidence="1">Ta-2019</strain>
    </source>
</reference>
<dbReference type="AlphaFoldDB" id="A0AA38G9E2"/>
<gene>
    <name evidence="1" type="ORF">KI387_019527</name>
</gene>